<dbReference type="PANTHER" id="PTHR43792:SF9">
    <property type="entry name" value="RIBOSOMAL-PROTEIN-ALANINE ACETYLTRANSFERASE"/>
    <property type="match status" value="1"/>
</dbReference>
<gene>
    <name evidence="2" type="ORF">ETSY2_45765</name>
</gene>
<sequence>MWNIPHPYEDGMAEEWFKAQAERYENGEGIHFCIFLRDDQTFMGGVSLQLDARHQRGELGYWIGVLWGHGYCTEAARVMVAYGFNTLDLNRIEAQHFTRNPASGRVMQKIGMRYEGCLRQHVRRWDKFEDLATYGILKQEFMESSEAG</sequence>
<feature type="domain" description="N-acetyltransferase" evidence="1">
    <location>
        <begin position="2"/>
        <end position="113"/>
    </location>
</feature>
<dbReference type="SUPFAM" id="SSF55729">
    <property type="entry name" value="Acyl-CoA N-acyltransferases (Nat)"/>
    <property type="match status" value="1"/>
</dbReference>
<dbReference type="Pfam" id="PF13302">
    <property type="entry name" value="Acetyltransf_3"/>
    <property type="match status" value="1"/>
</dbReference>
<dbReference type="GO" id="GO:0005737">
    <property type="term" value="C:cytoplasm"/>
    <property type="evidence" value="ECO:0007669"/>
    <property type="project" value="TreeGrafter"/>
</dbReference>
<keyword evidence="3" id="KW-1185">Reference proteome</keyword>
<organism evidence="2 3">
    <name type="scientific">Candidatus Entotheonella gemina</name>
    <dbReference type="NCBI Taxonomy" id="1429439"/>
    <lineage>
        <taxon>Bacteria</taxon>
        <taxon>Pseudomonadati</taxon>
        <taxon>Nitrospinota/Tectimicrobiota group</taxon>
        <taxon>Candidatus Tectimicrobiota</taxon>
        <taxon>Candidatus Entotheonellia</taxon>
        <taxon>Candidatus Entotheonellales</taxon>
        <taxon>Candidatus Entotheonellaceae</taxon>
        <taxon>Candidatus Entotheonella</taxon>
    </lineage>
</organism>
<evidence type="ECO:0000313" key="3">
    <source>
        <dbReference type="Proteomes" id="UP000019140"/>
    </source>
</evidence>
<proteinExistence type="predicted"/>
<dbReference type="Proteomes" id="UP000019140">
    <property type="component" value="Unassembled WGS sequence"/>
</dbReference>
<protein>
    <recommendedName>
        <fullName evidence="1">N-acetyltransferase domain-containing protein</fullName>
    </recommendedName>
</protein>
<dbReference type="Gene3D" id="3.40.630.30">
    <property type="match status" value="1"/>
</dbReference>
<dbReference type="HOGENOM" id="CLU_013985_3_4_7"/>
<dbReference type="GO" id="GO:0008999">
    <property type="term" value="F:protein-N-terminal-alanine acetyltransferase activity"/>
    <property type="evidence" value="ECO:0007669"/>
    <property type="project" value="TreeGrafter"/>
</dbReference>
<dbReference type="AlphaFoldDB" id="W4LHM4"/>
<dbReference type="InterPro" id="IPR051531">
    <property type="entry name" value="N-acetyltransferase"/>
</dbReference>
<accession>W4LHM4</accession>
<dbReference type="InterPro" id="IPR000182">
    <property type="entry name" value="GNAT_dom"/>
</dbReference>
<comment type="caution">
    <text evidence="2">The sequence shown here is derived from an EMBL/GenBank/DDBJ whole genome shotgun (WGS) entry which is preliminary data.</text>
</comment>
<reference evidence="2 3" key="1">
    <citation type="journal article" date="2014" name="Nature">
        <title>An environmental bacterial taxon with a large and distinct metabolic repertoire.</title>
        <authorList>
            <person name="Wilson M.C."/>
            <person name="Mori T."/>
            <person name="Ruckert C."/>
            <person name="Uria A.R."/>
            <person name="Helf M.J."/>
            <person name="Takada K."/>
            <person name="Gernert C."/>
            <person name="Steffens U.A."/>
            <person name="Heycke N."/>
            <person name="Schmitt S."/>
            <person name="Rinke C."/>
            <person name="Helfrich E.J."/>
            <person name="Brachmann A.O."/>
            <person name="Gurgui C."/>
            <person name="Wakimoto T."/>
            <person name="Kracht M."/>
            <person name="Crusemann M."/>
            <person name="Hentschel U."/>
            <person name="Abe I."/>
            <person name="Matsunaga S."/>
            <person name="Kalinowski J."/>
            <person name="Takeyama H."/>
            <person name="Piel J."/>
        </authorList>
    </citation>
    <scope>NUCLEOTIDE SEQUENCE [LARGE SCALE GENOMIC DNA]</scope>
    <source>
        <strain evidence="3">TSY2</strain>
    </source>
</reference>
<dbReference type="PANTHER" id="PTHR43792">
    <property type="entry name" value="GNAT FAMILY, PUTATIVE (AFU_ORTHOLOGUE AFUA_3G00765)-RELATED-RELATED"/>
    <property type="match status" value="1"/>
</dbReference>
<dbReference type="InterPro" id="IPR016181">
    <property type="entry name" value="Acyl_CoA_acyltransferase"/>
</dbReference>
<name>W4LHM4_9BACT</name>
<dbReference type="EMBL" id="AZHX01002136">
    <property type="protein sequence ID" value="ETW96801.1"/>
    <property type="molecule type" value="Genomic_DNA"/>
</dbReference>
<evidence type="ECO:0000259" key="1">
    <source>
        <dbReference type="Pfam" id="PF13302"/>
    </source>
</evidence>
<evidence type="ECO:0000313" key="2">
    <source>
        <dbReference type="EMBL" id="ETW96801.1"/>
    </source>
</evidence>